<keyword evidence="1" id="KW-0472">Membrane</keyword>
<reference evidence="2" key="1">
    <citation type="submission" date="2020-04" db="EMBL/GenBank/DDBJ databases">
        <authorList>
            <person name="Chiriac C."/>
            <person name="Salcher M."/>
            <person name="Ghai R."/>
            <person name="Kavagutti S V."/>
        </authorList>
    </citation>
    <scope>NUCLEOTIDE SEQUENCE</scope>
</reference>
<evidence type="ECO:0000256" key="1">
    <source>
        <dbReference type="SAM" id="Phobius"/>
    </source>
</evidence>
<gene>
    <name evidence="2" type="ORF">UFOVP713_35</name>
</gene>
<feature type="transmembrane region" description="Helical" evidence="1">
    <location>
        <begin position="21"/>
        <end position="40"/>
    </location>
</feature>
<keyword evidence="1" id="KW-1133">Transmembrane helix</keyword>
<protein>
    <submittedName>
        <fullName evidence="2">Uncharacterized protein</fullName>
    </submittedName>
</protein>
<dbReference type="EMBL" id="LR796676">
    <property type="protein sequence ID" value="CAB4158927.1"/>
    <property type="molecule type" value="Genomic_DNA"/>
</dbReference>
<organism evidence="2">
    <name type="scientific">uncultured Caudovirales phage</name>
    <dbReference type="NCBI Taxonomy" id="2100421"/>
    <lineage>
        <taxon>Viruses</taxon>
        <taxon>Duplodnaviria</taxon>
        <taxon>Heunggongvirae</taxon>
        <taxon>Uroviricota</taxon>
        <taxon>Caudoviricetes</taxon>
        <taxon>Peduoviridae</taxon>
        <taxon>Maltschvirus</taxon>
        <taxon>Maltschvirus maltsch</taxon>
    </lineage>
</organism>
<proteinExistence type="predicted"/>
<sequence>MRRMHDEDKEQRETEIDLIYDVLKVLFAAVVTALIFMPILSSTEKPVEKKLPCDVAEISPDFSQQDRERCRLIRGNKL</sequence>
<accession>A0A6J5NJE0</accession>
<evidence type="ECO:0000313" key="2">
    <source>
        <dbReference type="EMBL" id="CAB4158927.1"/>
    </source>
</evidence>
<name>A0A6J5NJE0_9CAUD</name>
<keyword evidence="1" id="KW-0812">Transmembrane</keyword>